<evidence type="ECO:0000313" key="2">
    <source>
        <dbReference type="EMBL" id="SES03995.1"/>
    </source>
</evidence>
<sequence length="297" mass="32290">MKFLLTGASGFLGKHILAVLEKEGDVITIGRKEANIVFDFSIGVPALTNVDVVVHCAGKAHSVPKTEVERKDFFKVNVQGTQNILNGLMEAKALPSAFVFISTVAVYGANSGEMISENHALNAEDAYGLSKIEAERLVLDWCKANRIRCTILRLPLLVGRNAPGNLGAMIAGISKGYYVNIAGGEAKKSMVLAQDVANIIPYASRINGIFNLTDGYHPSFSELAFHIAMQLSKKRPVNIPYWIAKPLALIGDIVGSKAPINTQKLNKILTDLTFDDTKAKKELNWKPTPILKGFELV</sequence>
<protein>
    <submittedName>
        <fullName evidence="2">Nucleoside-diphosphate-sugar epimerase</fullName>
    </submittedName>
</protein>
<evidence type="ECO:0000259" key="1">
    <source>
        <dbReference type="Pfam" id="PF01370"/>
    </source>
</evidence>
<feature type="domain" description="NAD-dependent epimerase/dehydratase" evidence="1">
    <location>
        <begin position="4"/>
        <end position="203"/>
    </location>
</feature>
<dbReference type="InterPro" id="IPR036291">
    <property type="entry name" value="NAD(P)-bd_dom_sf"/>
</dbReference>
<dbReference type="Gene3D" id="3.40.50.720">
    <property type="entry name" value="NAD(P)-binding Rossmann-like Domain"/>
    <property type="match status" value="1"/>
</dbReference>
<organism evidence="2 3">
    <name type="scientific">Pedobacter rhizosphaerae</name>
    <dbReference type="NCBI Taxonomy" id="390241"/>
    <lineage>
        <taxon>Bacteria</taxon>
        <taxon>Pseudomonadati</taxon>
        <taxon>Bacteroidota</taxon>
        <taxon>Sphingobacteriia</taxon>
        <taxon>Sphingobacteriales</taxon>
        <taxon>Sphingobacteriaceae</taxon>
        <taxon>Pedobacter</taxon>
    </lineage>
</organism>
<dbReference type="STRING" id="390241.SAMN04488023_12719"/>
<dbReference type="PANTHER" id="PTHR43245:SF55">
    <property type="entry name" value="NAD(P)-BINDING DOMAIN-CONTAINING PROTEIN"/>
    <property type="match status" value="1"/>
</dbReference>
<dbReference type="EMBL" id="FOGG01000027">
    <property type="protein sequence ID" value="SES03995.1"/>
    <property type="molecule type" value="Genomic_DNA"/>
</dbReference>
<dbReference type="AlphaFoldDB" id="A0A1H9U3B4"/>
<proteinExistence type="predicted"/>
<accession>A0A1H9U3B4</accession>
<name>A0A1H9U3B4_9SPHI</name>
<dbReference type="InterPro" id="IPR050177">
    <property type="entry name" value="Lipid_A_modif_metabolic_enz"/>
</dbReference>
<keyword evidence="3" id="KW-1185">Reference proteome</keyword>
<dbReference type="PANTHER" id="PTHR43245">
    <property type="entry name" value="BIFUNCTIONAL POLYMYXIN RESISTANCE PROTEIN ARNA"/>
    <property type="match status" value="1"/>
</dbReference>
<gene>
    <name evidence="2" type="ORF">SAMN04488023_12719</name>
</gene>
<dbReference type="RefSeq" id="WP_090886847.1">
    <property type="nucleotide sequence ID" value="NZ_FOGG01000027.1"/>
</dbReference>
<dbReference type="InterPro" id="IPR001509">
    <property type="entry name" value="Epimerase_deHydtase"/>
</dbReference>
<dbReference type="SUPFAM" id="SSF51735">
    <property type="entry name" value="NAD(P)-binding Rossmann-fold domains"/>
    <property type="match status" value="1"/>
</dbReference>
<dbReference type="Proteomes" id="UP000199572">
    <property type="component" value="Unassembled WGS sequence"/>
</dbReference>
<dbReference type="Pfam" id="PF01370">
    <property type="entry name" value="Epimerase"/>
    <property type="match status" value="1"/>
</dbReference>
<evidence type="ECO:0000313" key="3">
    <source>
        <dbReference type="Proteomes" id="UP000199572"/>
    </source>
</evidence>
<reference evidence="2 3" key="1">
    <citation type="submission" date="2016-10" db="EMBL/GenBank/DDBJ databases">
        <authorList>
            <person name="de Groot N.N."/>
        </authorList>
    </citation>
    <scope>NUCLEOTIDE SEQUENCE [LARGE SCALE GENOMIC DNA]</scope>
    <source>
        <strain evidence="2 3">DSM 18610</strain>
    </source>
</reference>
<dbReference type="OrthoDB" id="329806at2"/>